<evidence type="ECO:0000256" key="3">
    <source>
        <dbReference type="SAM" id="Phobius"/>
    </source>
</evidence>
<dbReference type="InterPro" id="IPR023214">
    <property type="entry name" value="HAD_sf"/>
</dbReference>
<dbReference type="EMBL" id="CAJOBA010052257">
    <property type="protein sequence ID" value="CAF4253083.1"/>
    <property type="molecule type" value="Genomic_DNA"/>
</dbReference>
<keyword evidence="2" id="KW-1003">Cell membrane</keyword>
<dbReference type="PANTHER" id="PTHR43294">
    <property type="entry name" value="SODIUM/POTASSIUM-TRANSPORTING ATPASE SUBUNIT ALPHA"/>
    <property type="match status" value="1"/>
</dbReference>
<comment type="subcellular location">
    <subcellularLocation>
        <location evidence="1">Cell membrane</location>
        <topology evidence="1">Multi-pass membrane protein</topology>
    </subcellularLocation>
</comment>
<dbReference type="PANTHER" id="PTHR43294:SF21">
    <property type="entry name" value="CATION TRANSPORTING ATPASE"/>
    <property type="match status" value="1"/>
</dbReference>
<evidence type="ECO:0000313" key="6">
    <source>
        <dbReference type="EMBL" id="CAF3824978.1"/>
    </source>
</evidence>
<accession>A0A814KS98</accession>
<sequence length="253" mass="28027">MKTWVIDYAESRDNHSNHHIPKTNKVVPSSAINKPRDTNALKKCCSTVSSYFGDPDVTINRDKQIIIPYGVVVKGGDIPLMDDYIWDWILSHQELVFARTSPEREFQIVMQCQRRGEIVAVIGDGTNDSPALKKADLGIAIQAGTDVSKESSDLILLDNNFSSIIQAIETGRLLSDNLKKVAVYLIPGGSFAEVISVLFNIWLGASLALSAFLATVFCMLNEVFMSLAMVSEKAEKDIVKRPPAIRNKHHLLN</sequence>
<proteinExistence type="predicted"/>
<dbReference type="GO" id="GO:0005886">
    <property type="term" value="C:plasma membrane"/>
    <property type="evidence" value="ECO:0007669"/>
    <property type="project" value="UniProtKB-SubCell"/>
</dbReference>
<keyword evidence="8" id="KW-1185">Reference proteome</keyword>
<dbReference type="Gene3D" id="3.40.50.1000">
    <property type="entry name" value="HAD superfamily/HAD-like"/>
    <property type="match status" value="1"/>
</dbReference>
<dbReference type="Proteomes" id="UP000682733">
    <property type="component" value="Unassembled WGS sequence"/>
</dbReference>
<dbReference type="EMBL" id="CAJNOQ010004363">
    <property type="protein sequence ID" value="CAF1055980.1"/>
    <property type="molecule type" value="Genomic_DNA"/>
</dbReference>
<dbReference type="AlphaFoldDB" id="A0A814KS98"/>
<dbReference type="InterPro" id="IPR036412">
    <property type="entry name" value="HAD-like_sf"/>
</dbReference>
<evidence type="ECO:0000313" key="7">
    <source>
        <dbReference type="EMBL" id="CAF4253083.1"/>
    </source>
</evidence>
<dbReference type="GO" id="GO:0030007">
    <property type="term" value="P:intracellular potassium ion homeostasis"/>
    <property type="evidence" value="ECO:0007669"/>
    <property type="project" value="TreeGrafter"/>
</dbReference>
<dbReference type="Gene3D" id="1.20.1110.10">
    <property type="entry name" value="Calcium-transporting ATPase, transmembrane domain"/>
    <property type="match status" value="1"/>
</dbReference>
<dbReference type="Proteomes" id="UP000681722">
    <property type="component" value="Unassembled WGS sequence"/>
</dbReference>
<dbReference type="GO" id="GO:1902600">
    <property type="term" value="P:proton transmembrane transport"/>
    <property type="evidence" value="ECO:0007669"/>
    <property type="project" value="TreeGrafter"/>
</dbReference>
<dbReference type="GO" id="GO:0036376">
    <property type="term" value="P:sodium ion export across plasma membrane"/>
    <property type="evidence" value="ECO:0007669"/>
    <property type="project" value="TreeGrafter"/>
</dbReference>
<comment type="caution">
    <text evidence="4">The sequence shown here is derived from an EMBL/GenBank/DDBJ whole genome shotgun (WGS) entry which is preliminary data.</text>
</comment>
<dbReference type="SUPFAM" id="SSF56784">
    <property type="entry name" value="HAD-like"/>
    <property type="match status" value="1"/>
</dbReference>
<protein>
    <submittedName>
        <fullName evidence="4">Uncharacterized protein</fullName>
    </submittedName>
</protein>
<dbReference type="GO" id="GO:1990573">
    <property type="term" value="P:potassium ion import across plasma membrane"/>
    <property type="evidence" value="ECO:0007669"/>
    <property type="project" value="TreeGrafter"/>
</dbReference>
<gene>
    <name evidence="4" type="ORF">GPM918_LOCUS16530</name>
    <name evidence="5" type="ORF">OVA965_LOCUS35182</name>
    <name evidence="6" type="ORF">SRO942_LOCUS16530</name>
    <name evidence="7" type="ORF">TMI583_LOCUS36140</name>
</gene>
<evidence type="ECO:0000313" key="5">
    <source>
        <dbReference type="EMBL" id="CAF1459521.1"/>
    </source>
</evidence>
<dbReference type="GO" id="GO:0005391">
    <property type="term" value="F:P-type sodium:potassium-exchanging transporter activity"/>
    <property type="evidence" value="ECO:0007669"/>
    <property type="project" value="TreeGrafter"/>
</dbReference>
<keyword evidence="3" id="KW-0812">Transmembrane</keyword>
<dbReference type="Proteomes" id="UP000677228">
    <property type="component" value="Unassembled WGS sequence"/>
</dbReference>
<dbReference type="EMBL" id="CAJNOK010030395">
    <property type="protein sequence ID" value="CAF1459521.1"/>
    <property type="molecule type" value="Genomic_DNA"/>
</dbReference>
<keyword evidence="3" id="KW-1133">Transmembrane helix</keyword>
<dbReference type="PRINTS" id="PR00119">
    <property type="entry name" value="CATATPASE"/>
</dbReference>
<feature type="transmembrane region" description="Helical" evidence="3">
    <location>
        <begin position="181"/>
        <end position="203"/>
    </location>
</feature>
<dbReference type="GO" id="GO:0005524">
    <property type="term" value="F:ATP binding"/>
    <property type="evidence" value="ECO:0007669"/>
    <property type="project" value="InterPro"/>
</dbReference>
<evidence type="ECO:0000256" key="1">
    <source>
        <dbReference type="ARBA" id="ARBA00004651"/>
    </source>
</evidence>
<dbReference type="Proteomes" id="UP000663829">
    <property type="component" value="Unassembled WGS sequence"/>
</dbReference>
<dbReference type="InterPro" id="IPR050510">
    <property type="entry name" value="Cation_transp_ATPase_P-type"/>
</dbReference>
<feature type="transmembrane region" description="Helical" evidence="3">
    <location>
        <begin position="209"/>
        <end position="230"/>
    </location>
</feature>
<dbReference type="InterPro" id="IPR001757">
    <property type="entry name" value="P_typ_ATPase"/>
</dbReference>
<dbReference type="GO" id="GO:0006883">
    <property type="term" value="P:intracellular sodium ion homeostasis"/>
    <property type="evidence" value="ECO:0007669"/>
    <property type="project" value="TreeGrafter"/>
</dbReference>
<name>A0A814KS98_9BILA</name>
<dbReference type="Pfam" id="PF08282">
    <property type="entry name" value="Hydrolase_3"/>
    <property type="match status" value="1"/>
</dbReference>
<evidence type="ECO:0000256" key="2">
    <source>
        <dbReference type="ARBA" id="ARBA00022475"/>
    </source>
</evidence>
<dbReference type="GO" id="GO:0016887">
    <property type="term" value="F:ATP hydrolysis activity"/>
    <property type="evidence" value="ECO:0007669"/>
    <property type="project" value="InterPro"/>
</dbReference>
<evidence type="ECO:0000313" key="4">
    <source>
        <dbReference type="EMBL" id="CAF1055980.1"/>
    </source>
</evidence>
<dbReference type="NCBIfam" id="TIGR01494">
    <property type="entry name" value="ATPase_P-type"/>
    <property type="match status" value="1"/>
</dbReference>
<dbReference type="PRINTS" id="PR00120">
    <property type="entry name" value="HATPASE"/>
</dbReference>
<dbReference type="EMBL" id="CAJOBC010004363">
    <property type="protein sequence ID" value="CAF3824978.1"/>
    <property type="molecule type" value="Genomic_DNA"/>
</dbReference>
<organism evidence="4 8">
    <name type="scientific">Didymodactylos carnosus</name>
    <dbReference type="NCBI Taxonomy" id="1234261"/>
    <lineage>
        <taxon>Eukaryota</taxon>
        <taxon>Metazoa</taxon>
        <taxon>Spiralia</taxon>
        <taxon>Gnathifera</taxon>
        <taxon>Rotifera</taxon>
        <taxon>Eurotatoria</taxon>
        <taxon>Bdelloidea</taxon>
        <taxon>Philodinida</taxon>
        <taxon>Philodinidae</taxon>
        <taxon>Didymodactylos</taxon>
    </lineage>
</organism>
<evidence type="ECO:0000313" key="8">
    <source>
        <dbReference type="Proteomes" id="UP000663829"/>
    </source>
</evidence>
<dbReference type="OrthoDB" id="3352408at2759"/>
<reference evidence="4" key="1">
    <citation type="submission" date="2021-02" db="EMBL/GenBank/DDBJ databases">
        <authorList>
            <person name="Nowell W R."/>
        </authorList>
    </citation>
    <scope>NUCLEOTIDE SEQUENCE</scope>
</reference>
<keyword evidence="3" id="KW-0472">Membrane</keyword>